<dbReference type="SUPFAM" id="SSF56935">
    <property type="entry name" value="Porins"/>
    <property type="match status" value="1"/>
</dbReference>
<comment type="caution">
    <text evidence="2">The sequence shown here is derived from an EMBL/GenBank/DDBJ whole genome shotgun (WGS) entry which is preliminary data.</text>
</comment>
<reference evidence="3" key="1">
    <citation type="journal article" date="2019" name="Int. J. Syst. Evol. Microbiol.">
        <title>The Global Catalogue of Microorganisms (GCM) 10K type strain sequencing project: providing services to taxonomists for standard genome sequencing and annotation.</title>
        <authorList>
            <consortium name="The Broad Institute Genomics Platform"/>
            <consortium name="The Broad Institute Genome Sequencing Center for Infectious Disease"/>
            <person name="Wu L."/>
            <person name="Ma J."/>
        </authorList>
    </citation>
    <scope>NUCLEOTIDE SEQUENCE [LARGE SCALE GENOMIC DNA]</scope>
    <source>
        <strain evidence="3">CGMCC 1.13718</strain>
    </source>
</reference>
<dbReference type="InterPro" id="IPR023614">
    <property type="entry name" value="Porin_dom_sf"/>
</dbReference>
<evidence type="ECO:0000313" key="2">
    <source>
        <dbReference type="EMBL" id="MFC6633800.1"/>
    </source>
</evidence>
<dbReference type="Gene3D" id="2.40.160.10">
    <property type="entry name" value="Porin"/>
    <property type="match status" value="1"/>
</dbReference>
<keyword evidence="1" id="KW-0732">Signal</keyword>
<feature type="chain" id="PRO_5046950765" evidence="1">
    <location>
        <begin position="20"/>
        <end position="274"/>
    </location>
</feature>
<protein>
    <submittedName>
        <fullName evidence="2">Porin</fullName>
    </submittedName>
</protein>
<gene>
    <name evidence="2" type="ORF">ACFQBM_10925</name>
</gene>
<keyword evidence="3" id="KW-1185">Reference proteome</keyword>
<sequence length="274" mass="30444">MKFKFAALPLMVFAASAAAEEYTSISEANYTNTEYASTDTDRFDIGTTYFFAPKESLGPLKEFEYINKVTNIGAGYSYLDFDGGDADTLNVRGEYFTASGFVFGASYSDTSFDSDFQSGDSDSHTLSAGYLFNPDFLAQVHRVKGDDSDAVYFADLRYNHRLSGNDYIGFNFVADDEFDSRTLSSKLFKDLGGETYLTANATYVSNDDADNYWSVGAEYYFSKETSVFADYDEVETFELGVSHFFNRNVAGKLAYTTNNDTDVDAFLLGVTVQL</sequence>
<dbReference type="Pfam" id="PF16956">
    <property type="entry name" value="Porin_7"/>
    <property type="match status" value="1"/>
</dbReference>
<organism evidence="2 3">
    <name type="scientific">Microbulbifer taiwanensis</name>
    <dbReference type="NCBI Taxonomy" id="986746"/>
    <lineage>
        <taxon>Bacteria</taxon>
        <taxon>Pseudomonadati</taxon>
        <taxon>Pseudomonadota</taxon>
        <taxon>Gammaproteobacteria</taxon>
        <taxon>Cellvibrionales</taxon>
        <taxon>Microbulbiferaceae</taxon>
        <taxon>Microbulbifer</taxon>
    </lineage>
</organism>
<evidence type="ECO:0000256" key="1">
    <source>
        <dbReference type="SAM" id="SignalP"/>
    </source>
</evidence>
<name>A0ABW1YM86_9GAMM</name>
<dbReference type="EMBL" id="JBHSVR010000001">
    <property type="protein sequence ID" value="MFC6633800.1"/>
    <property type="molecule type" value="Genomic_DNA"/>
</dbReference>
<dbReference type="RefSeq" id="WP_193190683.1">
    <property type="nucleotide sequence ID" value="NZ_JACZFR010000014.1"/>
</dbReference>
<accession>A0ABW1YM86</accession>
<feature type="signal peptide" evidence="1">
    <location>
        <begin position="1"/>
        <end position="19"/>
    </location>
</feature>
<dbReference type="Proteomes" id="UP001596425">
    <property type="component" value="Unassembled WGS sequence"/>
</dbReference>
<proteinExistence type="predicted"/>
<evidence type="ECO:0000313" key="3">
    <source>
        <dbReference type="Proteomes" id="UP001596425"/>
    </source>
</evidence>
<dbReference type="InterPro" id="IPR031593">
    <property type="entry name" value="Porin_7"/>
</dbReference>